<keyword evidence="2" id="KW-1185">Reference proteome</keyword>
<organism evidence="1 2">
    <name type="scientific">Escallonia herrerae</name>
    <dbReference type="NCBI Taxonomy" id="1293975"/>
    <lineage>
        <taxon>Eukaryota</taxon>
        <taxon>Viridiplantae</taxon>
        <taxon>Streptophyta</taxon>
        <taxon>Embryophyta</taxon>
        <taxon>Tracheophyta</taxon>
        <taxon>Spermatophyta</taxon>
        <taxon>Magnoliopsida</taxon>
        <taxon>eudicotyledons</taxon>
        <taxon>Gunneridae</taxon>
        <taxon>Pentapetalae</taxon>
        <taxon>asterids</taxon>
        <taxon>campanulids</taxon>
        <taxon>Escalloniales</taxon>
        <taxon>Escalloniaceae</taxon>
        <taxon>Escallonia</taxon>
    </lineage>
</organism>
<dbReference type="InterPro" id="IPR022803">
    <property type="entry name" value="Ribosomal_uL5_dom_sf"/>
</dbReference>
<protein>
    <submittedName>
        <fullName evidence="1">Uncharacterized protein</fullName>
    </submittedName>
</protein>
<accession>A0AA89ALB9</accession>
<dbReference type="SUPFAM" id="SSF55282">
    <property type="entry name" value="RL5-like"/>
    <property type="match status" value="1"/>
</dbReference>
<name>A0AA89ALB9_9ASTE</name>
<proteinExistence type="predicted"/>
<comment type="caution">
    <text evidence="1">The sequence shown here is derived from an EMBL/GenBank/DDBJ whole genome shotgun (WGS) entry which is preliminary data.</text>
</comment>
<dbReference type="EMBL" id="JAVXUP010001762">
    <property type="protein sequence ID" value="KAK3008339.1"/>
    <property type="molecule type" value="Genomic_DNA"/>
</dbReference>
<reference evidence="1" key="1">
    <citation type="submission" date="2022-12" db="EMBL/GenBank/DDBJ databases">
        <title>Draft genome assemblies for two species of Escallonia (Escalloniales).</title>
        <authorList>
            <person name="Chanderbali A."/>
            <person name="Dervinis C."/>
            <person name="Anghel I."/>
            <person name="Soltis D."/>
            <person name="Soltis P."/>
            <person name="Zapata F."/>
        </authorList>
    </citation>
    <scope>NUCLEOTIDE SEQUENCE</scope>
    <source>
        <strain evidence="1">UCBG64.0493</strain>
        <tissue evidence="1">Leaf</tissue>
    </source>
</reference>
<evidence type="ECO:0000313" key="2">
    <source>
        <dbReference type="Proteomes" id="UP001188597"/>
    </source>
</evidence>
<dbReference type="AlphaFoldDB" id="A0AA89ALB9"/>
<dbReference type="Proteomes" id="UP001188597">
    <property type="component" value="Unassembled WGS sequence"/>
</dbReference>
<feature type="non-terminal residue" evidence="1">
    <location>
        <position position="1"/>
    </location>
</feature>
<evidence type="ECO:0000313" key="1">
    <source>
        <dbReference type="EMBL" id="KAK3008339.1"/>
    </source>
</evidence>
<gene>
    <name evidence="1" type="ORF">RJ639_015327</name>
</gene>
<sequence length="146" mass="16758">IVHSAQSVNTRKANSCFHFIFIMTVYHVRICSSNRIMPTLWKFLDRSTTKAAPSDFIIKNGKFAMEISSGQKLIQTQRASAGKSFQSNPFGILRLKYKKTPFNSRWKPSFGISPRQEDHFEIFEHIRGFNVTIVTSTNTQDKTLQP</sequence>